<accession>R0I4I0</accession>
<evidence type="ECO:0000313" key="3">
    <source>
        <dbReference type="Proteomes" id="UP000029121"/>
    </source>
</evidence>
<reference evidence="3" key="1">
    <citation type="journal article" date="2013" name="Nat. Genet.">
        <title>The Capsella rubella genome and the genomic consequences of rapid mating system evolution.</title>
        <authorList>
            <person name="Slotte T."/>
            <person name="Hazzouri K.M."/>
            <person name="Agren J.A."/>
            <person name="Koenig D."/>
            <person name="Maumus F."/>
            <person name="Guo Y.L."/>
            <person name="Steige K."/>
            <person name="Platts A.E."/>
            <person name="Escobar J.S."/>
            <person name="Newman L.K."/>
            <person name="Wang W."/>
            <person name="Mandakova T."/>
            <person name="Vello E."/>
            <person name="Smith L.M."/>
            <person name="Henz S.R."/>
            <person name="Steffen J."/>
            <person name="Takuno S."/>
            <person name="Brandvain Y."/>
            <person name="Coop G."/>
            <person name="Andolfatto P."/>
            <person name="Hu T.T."/>
            <person name="Blanchette M."/>
            <person name="Clark R.M."/>
            <person name="Quesneville H."/>
            <person name="Nordborg M."/>
            <person name="Gaut B.S."/>
            <person name="Lysak M.A."/>
            <person name="Jenkins J."/>
            <person name="Grimwood J."/>
            <person name="Chapman J."/>
            <person name="Prochnik S."/>
            <person name="Shu S."/>
            <person name="Rokhsar D."/>
            <person name="Schmutz J."/>
            <person name="Weigel D."/>
            <person name="Wright S.I."/>
        </authorList>
    </citation>
    <scope>NUCLEOTIDE SEQUENCE [LARGE SCALE GENOMIC DNA]</scope>
    <source>
        <strain evidence="3">cv. Monte Gargano</strain>
    </source>
</reference>
<evidence type="ECO:0000256" key="1">
    <source>
        <dbReference type="SAM" id="MobiDB-lite"/>
    </source>
</evidence>
<gene>
    <name evidence="2" type="ORF">CARUB_v10016225mg</name>
</gene>
<dbReference type="Proteomes" id="UP000029121">
    <property type="component" value="Unassembled WGS sequence"/>
</dbReference>
<feature type="region of interest" description="Disordered" evidence="1">
    <location>
        <begin position="1"/>
        <end position="50"/>
    </location>
</feature>
<dbReference type="PANTHER" id="PTHR33647:SF5">
    <property type="entry name" value="OS01G0793900 PROTEIN"/>
    <property type="match status" value="1"/>
</dbReference>
<dbReference type="AlphaFoldDB" id="R0I4I0"/>
<name>R0I4I0_9BRAS</name>
<proteinExistence type="predicted"/>
<dbReference type="PANTHER" id="PTHR33647">
    <property type="entry name" value="OS01G0793900 PROTEIN"/>
    <property type="match status" value="1"/>
</dbReference>
<protein>
    <submittedName>
        <fullName evidence="2">Uncharacterized protein</fullName>
    </submittedName>
</protein>
<feature type="compositionally biased region" description="Basic and acidic residues" evidence="1">
    <location>
        <begin position="28"/>
        <end position="50"/>
    </location>
</feature>
<sequence>MGNCLRHNNGLAGEEKDNLESEPQIKSVLEEGKTSIRGKEESERSTEGESKVVRIKVTVTKEELRQILGHKKGINSIQHLVHVLKDSGRNISKANDEEENEPCDENWRPSLESIPEKQWFFLFMF</sequence>
<evidence type="ECO:0000313" key="2">
    <source>
        <dbReference type="EMBL" id="EOA32900.1"/>
    </source>
</evidence>
<dbReference type="EMBL" id="KB870807">
    <property type="protein sequence ID" value="EOA32900.1"/>
    <property type="molecule type" value="Genomic_DNA"/>
</dbReference>
<organism evidence="2 3">
    <name type="scientific">Capsella rubella</name>
    <dbReference type="NCBI Taxonomy" id="81985"/>
    <lineage>
        <taxon>Eukaryota</taxon>
        <taxon>Viridiplantae</taxon>
        <taxon>Streptophyta</taxon>
        <taxon>Embryophyta</taxon>
        <taxon>Tracheophyta</taxon>
        <taxon>Spermatophyta</taxon>
        <taxon>Magnoliopsida</taxon>
        <taxon>eudicotyledons</taxon>
        <taxon>Gunneridae</taxon>
        <taxon>Pentapetalae</taxon>
        <taxon>rosids</taxon>
        <taxon>malvids</taxon>
        <taxon>Brassicales</taxon>
        <taxon>Brassicaceae</taxon>
        <taxon>Camelineae</taxon>
        <taxon>Capsella</taxon>
    </lineage>
</organism>
<keyword evidence="3" id="KW-1185">Reference proteome</keyword>